<feature type="domain" description="BTB" evidence="2">
    <location>
        <begin position="429"/>
        <end position="511"/>
    </location>
</feature>
<feature type="compositionally biased region" description="Basic and acidic residues" evidence="1">
    <location>
        <begin position="304"/>
        <end position="314"/>
    </location>
</feature>
<dbReference type="Proteomes" id="UP000678499">
    <property type="component" value="Unassembled WGS sequence"/>
</dbReference>
<feature type="domain" description="BTB" evidence="2">
    <location>
        <begin position="214"/>
        <end position="244"/>
    </location>
</feature>
<feature type="region of interest" description="Disordered" evidence="1">
    <location>
        <begin position="75"/>
        <end position="114"/>
    </location>
</feature>
<dbReference type="SUPFAM" id="SSF54695">
    <property type="entry name" value="POZ domain"/>
    <property type="match status" value="2"/>
</dbReference>
<dbReference type="InterPro" id="IPR000210">
    <property type="entry name" value="BTB/POZ_dom"/>
</dbReference>
<dbReference type="Pfam" id="PF00651">
    <property type="entry name" value="BTB"/>
    <property type="match status" value="2"/>
</dbReference>
<dbReference type="AlphaFoldDB" id="A0A7R9G805"/>
<feature type="region of interest" description="Disordered" evidence="1">
    <location>
        <begin position="290"/>
        <end position="329"/>
    </location>
</feature>
<dbReference type="EMBL" id="CAJPEX010000048">
    <property type="protein sequence ID" value="CAG0912770.1"/>
    <property type="molecule type" value="Genomic_DNA"/>
</dbReference>
<proteinExistence type="predicted"/>
<feature type="compositionally biased region" description="Basic and acidic residues" evidence="1">
    <location>
        <begin position="90"/>
        <end position="100"/>
    </location>
</feature>
<dbReference type="Gene3D" id="3.30.710.10">
    <property type="entry name" value="Potassium Channel Kv1.1, Chain A"/>
    <property type="match status" value="2"/>
</dbReference>
<dbReference type="InterPro" id="IPR011333">
    <property type="entry name" value="SKP1/BTB/POZ_sf"/>
</dbReference>
<accession>A0A7R9G805</accession>
<protein>
    <recommendedName>
        <fullName evidence="2">BTB domain-containing protein</fullName>
    </recommendedName>
</protein>
<evidence type="ECO:0000256" key="1">
    <source>
        <dbReference type="SAM" id="MobiDB-lite"/>
    </source>
</evidence>
<dbReference type="InterPro" id="IPR051481">
    <property type="entry name" value="BTB-POZ/Galectin-3-binding"/>
</dbReference>
<gene>
    <name evidence="3" type="ORF">NMOB1V02_LOCUS543</name>
</gene>
<reference evidence="3" key="1">
    <citation type="submission" date="2020-11" db="EMBL/GenBank/DDBJ databases">
        <authorList>
            <person name="Tran Van P."/>
        </authorList>
    </citation>
    <scope>NUCLEOTIDE SEQUENCE</scope>
</reference>
<dbReference type="PROSITE" id="PS50097">
    <property type="entry name" value="BTB"/>
    <property type="match status" value="2"/>
</dbReference>
<dbReference type="CDD" id="cd18186">
    <property type="entry name" value="BTB_POZ_ZBTB_KLHL-like"/>
    <property type="match status" value="2"/>
</dbReference>
<evidence type="ECO:0000313" key="4">
    <source>
        <dbReference type="Proteomes" id="UP000678499"/>
    </source>
</evidence>
<keyword evidence="4" id="KW-1185">Reference proteome</keyword>
<dbReference type="PANTHER" id="PTHR24410:SF23">
    <property type="entry name" value="BTB DOMAIN-CONTAINING PROTEIN-RELATED"/>
    <property type="match status" value="1"/>
</dbReference>
<sequence length="772" mass="85889">MDPSSLRRLLPAGIEILGTQQQQQDQRHLLHQFPDEMWTALSRLCCDTNSELHQVSAADGRIVVALADSVNIIEETSGFGDEEEEEEEEEHGRELKKLDDSVFSSGGGQDMQQQQHHIIKLGPQFSMWPTRHSTVGTQTIMSQTAMQMKPSGRFLLQPQMPKELMMEPGLGSSLMHLHHLPSIRSSAGSGGAGGGGKLDLPTQIWRLFQRGKFCDFTVYTNNTDSHRCHKAVLCLLSDYFQDLLLMGTRQEGLPHPAAAALAGDESRISLDQDGRIVVALADSVNIIEETSGFGDEEEEEEEEEHGRELKKLDDSVFSSGGGGQDMQQQQHHIIKLGPQFSMWPTRHSTVGTQTIMSQTAMQMKPSGRFLLQPQMPNELMMEPGLGSSLMHLHHLPSIRSSAGSGGASGGGKLDLPTQIWRLFQRGKFCDFTVYTNNTDSHRCHKAVLCLLSDYFQDLLLMGARQEGLPHPAAAALAGDESRISLDQSWMSTEMFRAFLGWCYAADAEEAAHLINEESVACLSECFSFHHALIKNTELKQQCYQFISTVTHHEASGTVQQQQVPKVTTLTGPQQQQQPPTRHPVLGKWTPPENKETIITSGSGHHHQQGYLMGQQDTDDPYCRHRYNKAQITRQQQLPCPPDDNIDPPELLPMMTSYYRDERANLADGTCGNNSCCWRPGLNAAAAAAPKIFSRDEGDNGNKPPKWMHRNKSTHPGCGPCCSHQQQKVGQHILGFCRQHHQQHSSTRKNNFNNNTSSIHLQQAQFITAPPQV</sequence>
<dbReference type="EMBL" id="OA882085">
    <property type="protein sequence ID" value="CAD7272618.1"/>
    <property type="molecule type" value="Genomic_DNA"/>
</dbReference>
<feature type="compositionally biased region" description="Acidic residues" evidence="1">
    <location>
        <begin position="80"/>
        <end position="89"/>
    </location>
</feature>
<evidence type="ECO:0000259" key="2">
    <source>
        <dbReference type="PROSITE" id="PS50097"/>
    </source>
</evidence>
<name>A0A7R9G805_9CRUS</name>
<feature type="compositionally biased region" description="Acidic residues" evidence="1">
    <location>
        <begin position="294"/>
        <end position="303"/>
    </location>
</feature>
<evidence type="ECO:0000313" key="3">
    <source>
        <dbReference type="EMBL" id="CAD7272618.1"/>
    </source>
</evidence>
<feature type="compositionally biased region" description="Low complexity" evidence="1">
    <location>
        <begin position="567"/>
        <end position="579"/>
    </location>
</feature>
<organism evidence="3">
    <name type="scientific">Notodromas monacha</name>
    <dbReference type="NCBI Taxonomy" id="399045"/>
    <lineage>
        <taxon>Eukaryota</taxon>
        <taxon>Metazoa</taxon>
        <taxon>Ecdysozoa</taxon>
        <taxon>Arthropoda</taxon>
        <taxon>Crustacea</taxon>
        <taxon>Oligostraca</taxon>
        <taxon>Ostracoda</taxon>
        <taxon>Podocopa</taxon>
        <taxon>Podocopida</taxon>
        <taxon>Cypridocopina</taxon>
        <taxon>Cypridoidea</taxon>
        <taxon>Cyprididae</taxon>
        <taxon>Notodromas</taxon>
    </lineage>
</organism>
<feature type="region of interest" description="Disordered" evidence="1">
    <location>
        <begin position="567"/>
        <end position="591"/>
    </location>
</feature>
<dbReference type="PANTHER" id="PTHR24410">
    <property type="entry name" value="HL07962P-RELATED"/>
    <property type="match status" value="1"/>
</dbReference>